<evidence type="ECO:0000313" key="3">
    <source>
        <dbReference type="Proteomes" id="UP000554482"/>
    </source>
</evidence>
<comment type="caution">
    <text evidence="2">The sequence shown here is derived from an EMBL/GenBank/DDBJ whole genome shotgun (WGS) entry which is preliminary data.</text>
</comment>
<dbReference type="EMBL" id="JABWDY010039999">
    <property type="protein sequence ID" value="KAF5178492.1"/>
    <property type="molecule type" value="Genomic_DNA"/>
</dbReference>
<name>A0A7J6V298_THATH</name>
<keyword evidence="3" id="KW-1185">Reference proteome</keyword>
<keyword evidence="2" id="KW-0436">Ligase</keyword>
<evidence type="ECO:0000313" key="2">
    <source>
        <dbReference type="EMBL" id="KAF5178492.1"/>
    </source>
</evidence>
<protein>
    <submittedName>
        <fullName evidence="2">Dna ligase b</fullName>
    </submittedName>
</protein>
<dbReference type="PANTHER" id="PTHR31390:SF2">
    <property type="entry name" value="EXPRESSED PROTEIN"/>
    <property type="match status" value="1"/>
</dbReference>
<dbReference type="Pfam" id="PF12043">
    <property type="entry name" value="DUF3527"/>
    <property type="match status" value="1"/>
</dbReference>
<reference evidence="2 3" key="1">
    <citation type="submission" date="2020-06" db="EMBL/GenBank/DDBJ databases">
        <title>Transcriptomic and genomic resources for Thalictrum thalictroides and T. hernandezii: Facilitating candidate gene discovery in an emerging model plant lineage.</title>
        <authorList>
            <person name="Arias T."/>
            <person name="Riano-Pachon D.M."/>
            <person name="Di Stilio V.S."/>
        </authorList>
    </citation>
    <scope>NUCLEOTIDE SEQUENCE [LARGE SCALE GENOMIC DNA]</scope>
    <source>
        <strain evidence="3">cv. WT478/WT964</strain>
        <tissue evidence="2">Leaves</tissue>
    </source>
</reference>
<gene>
    <name evidence="2" type="ORF">FRX31_031921</name>
</gene>
<accession>A0A7J6V298</accession>
<dbReference type="PANTHER" id="PTHR31390">
    <property type="entry name" value="EXPRESSED PROTEIN"/>
    <property type="match status" value="1"/>
</dbReference>
<dbReference type="OrthoDB" id="767438at2759"/>
<organism evidence="2 3">
    <name type="scientific">Thalictrum thalictroides</name>
    <name type="common">Rue-anemone</name>
    <name type="synonym">Anemone thalictroides</name>
    <dbReference type="NCBI Taxonomy" id="46969"/>
    <lineage>
        <taxon>Eukaryota</taxon>
        <taxon>Viridiplantae</taxon>
        <taxon>Streptophyta</taxon>
        <taxon>Embryophyta</taxon>
        <taxon>Tracheophyta</taxon>
        <taxon>Spermatophyta</taxon>
        <taxon>Magnoliopsida</taxon>
        <taxon>Ranunculales</taxon>
        <taxon>Ranunculaceae</taxon>
        <taxon>Thalictroideae</taxon>
        <taxon>Thalictrum</taxon>
    </lineage>
</organism>
<dbReference type="GO" id="GO:0016874">
    <property type="term" value="F:ligase activity"/>
    <property type="evidence" value="ECO:0007669"/>
    <property type="project" value="UniProtKB-KW"/>
</dbReference>
<dbReference type="Proteomes" id="UP000554482">
    <property type="component" value="Unassembled WGS sequence"/>
</dbReference>
<sequence length="642" mass="71155">MKETFVDAQNGDGDGEPQSSLNRDIGLEDSNPDITASKLKRMLGSVQEKELASDSQQQLICKSCRKGSCLLGVHAKYPLIPKYMHFVSLNEKYLQYCLDLVEYRAPNSVLTVCTPAIPCSISVNLISSKKDVMFDNKMEVCRHIRRNTNDSGNFVIQCPSSTGTGQWIATIIDRKQSVRNILNKPLLHHLGAFDSMVNIERVGLIDVKGTNDTGSMNSFALRLGGSSPKKLETETVCSGNQKDGSKSFNKQLFSISNAKSMSLNKSSTASSPNFLQGMLHYKWENGSPCFMYFVDDQREAYVAKVLKVESSDPDNRDLEYIYSFYTRKGGRKAHRTCDISLDDIVGKMKATSSLTLCSSSDHSKLMETEFVLFGADSKYFGETGNLDPIRSKTKAYPNKKVDIFRPKHLLKHKSFAKFGAQSSIPEDFSLDPGEDNKLDKQGSKKILGSSPNFELAAIVINEKVRDYHQERVIGGWGLKFLEKAEVERANTSQEASISSETFQTRCPIYHSDCSRNINVIIPAGFHGGPRTRNGGPSSLTERWRTGGHCDCGGWDTGCALTIFNNQSCEKVSTVTCAEGENKSIDLVIQGTKQSVPSMKMVKIHDGKYQIQFQTSLSALQSFSIGMAMIHSHISKDLANIKQ</sequence>
<dbReference type="AlphaFoldDB" id="A0A7J6V298"/>
<evidence type="ECO:0000256" key="1">
    <source>
        <dbReference type="SAM" id="MobiDB-lite"/>
    </source>
</evidence>
<proteinExistence type="predicted"/>
<feature type="region of interest" description="Disordered" evidence="1">
    <location>
        <begin position="1"/>
        <end position="32"/>
    </location>
</feature>
<dbReference type="InterPro" id="IPR021916">
    <property type="entry name" value="DUF3527"/>
</dbReference>